<gene>
    <name evidence="6" type="ORF">B5E91_10410</name>
</gene>
<proteinExistence type="inferred from homology"/>
<dbReference type="AlphaFoldDB" id="A0A1Y4QGB3"/>
<dbReference type="InterPro" id="IPR027417">
    <property type="entry name" value="P-loop_NTPase"/>
</dbReference>
<dbReference type="Proteomes" id="UP000196258">
    <property type="component" value="Unassembled WGS sequence"/>
</dbReference>
<comment type="similarity">
    <text evidence="1">Belongs to the ABC transporter superfamily.</text>
</comment>
<evidence type="ECO:0000256" key="4">
    <source>
        <dbReference type="ARBA" id="ARBA00022840"/>
    </source>
</evidence>
<dbReference type="RefSeq" id="WP_087257400.1">
    <property type="nucleotide sequence ID" value="NZ_NFLB01000012.1"/>
</dbReference>
<dbReference type="InterPro" id="IPR050763">
    <property type="entry name" value="ABC_transporter_ATP-binding"/>
</dbReference>
<name>A0A1Y4QGB3_9FIRM</name>
<comment type="caution">
    <text evidence="6">The sequence shown here is derived from an EMBL/GenBank/DDBJ whole genome shotgun (WGS) entry which is preliminary data.</text>
</comment>
<dbReference type="InterPro" id="IPR003593">
    <property type="entry name" value="AAA+_ATPase"/>
</dbReference>
<dbReference type="GO" id="GO:0016887">
    <property type="term" value="F:ATP hydrolysis activity"/>
    <property type="evidence" value="ECO:0007669"/>
    <property type="project" value="InterPro"/>
</dbReference>
<keyword evidence="2" id="KW-0813">Transport</keyword>
<dbReference type="Gene3D" id="3.40.50.300">
    <property type="entry name" value="P-loop containing nucleotide triphosphate hydrolases"/>
    <property type="match status" value="1"/>
</dbReference>
<evidence type="ECO:0000313" key="6">
    <source>
        <dbReference type="EMBL" id="OUQ04318.1"/>
    </source>
</evidence>
<dbReference type="PROSITE" id="PS00211">
    <property type="entry name" value="ABC_TRANSPORTER_1"/>
    <property type="match status" value="1"/>
</dbReference>
<evidence type="ECO:0000259" key="5">
    <source>
        <dbReference type="PROSITE" id="PS50893"/>
    </source>
</evidence>
<dbReference type="PANTHER" id="PTHR42711:SF5">
    <property type="entry name" value="ABC TRANSPORTER ATP-BINDING PROTEIN NATA"/>
    <property type="match status" value="1"/>
</dbReference>
<dbReference type="CDD" id="cd03230">
    <property type="entry name" value="ABC_DR_subfamily_A"/>
    <property type="match status" value="1"/>
</dbReference>
<dbReference type="EMBL" id="NFLB01000012">
    <property type="protein sequence ID" value="OUQ04318.1"/>
    <property type="molecule type" value="Genomic_DNA"/>
</dbReference>
<dbReference type="SMART" id="SM00382">
    <property type="entry name" value="AAA"/>
    <property type="match status" value="1"/>
</dbReference>
<dbReference type="PROSITE" id="PS50893">
    <property type="entry name" value="ABC_TRANSPORTER_2"/>
    <property type="match status" value="1"/>
</dbReference>
<organism evidence="6 7">
    <name type="scientific">Thomasclavelia spiroformis</name>
    <dbReference type="NCBI Taxonomy" id="29348"/>
    <lineage>
        <taxon>Bacteria</taxon>
        <taxon>Bacillati</taxon>
        <taxon>Bacillota</taxon>
        <taxon>Erysipelotrichia</taxon>
        <taxon>Erysipelotrichales</taxon>
        <taxon>Coprobacillaceae</taxon>
        <taxon>Thomasclavelia</taxon>
    </lineage>
</organism>
<dbReference type="SUPFAM" id="SSF52540">
    <property type="entry name" value="P-loop containing nucleoside triphosphate hydrolases"/>
    <property type="match status" value="1"/>
</dbReference>
<evidence type="ECO:0000256" key="1">
    <source>
        <dbReference type="ARBA" id="ARBA00005417"/>
    </source>
</evidence>
<dbReference type="Pfam" id="PF00005">
    <property type="entry name" value="ABC_tran"/>
    <property type="match status" value="1"/>
</dbReference>
<evidence type="ECO:0000256" key="2">
    <source>
        <dbReference type="ARBA" id="ARBA00022448"/>
    </source>
</evidence>
<evidence type="ECO:0000313" key="7">
    <source>
        <dbReference type="Proteomes" id="UP000196258"/>
    </source>
</evidence>
<feature type="domain" description="ABC transporter" evidence="5">
    <location>
        <begin position="4"/>
        <end position="229"/>
    </location>
</feature>
<sequence>MEIIKINNLTKDYGNGKGIFDVTFTIKKGEIFGFLGPNGAGKTTTIRHLLGFIIPKEKKCIINGLDCNKDIDLIQKKIGYIPGEINLMEEISGIQFIKFMADYRGMKNLGRANELIKRFELDPRCKIKKMSKGMKQKVGIVIAFMHDPDILILDEPTSGLDPLMQNEFVNLILEEKRRGKTILMSSHIFEEVEKTCNRVGIIKQGKIVSIEDIDTLRKSKHKIYAITFKNIEDIDRFKKENFSIKNINNNVVEVVIQNEINELIACLNNYQIINLDIVNQSLEEIFMHFYGGEVDHVQ</sequence>
<dbReference type="InterPro" id="IPR017871">
    <property type="entry name" value="ABC_transporter-like_CS"/>
</dbReference>
<dbReference type="GO" id="GO:0005524">
    <property type="term" value="F:ATP binding"/>
    <property type="evidence" value="ECO:0007669"/>
    <property type="project" value="UniProtKB-KW"/>
</dbReference>
<keyword evidence="4 6" id="KW-0067">ATP-binding</keyword>
<reference evidence="7" key="1">
    <citation type="submission" date="2017-04" db="EMBL/GenBank/DDBJ databases">
        <title>Function of individual gut microbiota members based on whole genome sequencing of pure cultures obtained from chicken caecum.</title>
        <authorList>
            <person name="Medvecky M."/>
            <person name="Cejkova D."/>
            <person name="Polansky O."/>
            <person name="Karasova D."/>
            <person name="Kubasova T."/>
            <person name="Cizek A."/>
            <person name="Rychlik I."/>
        </authorList>
    </citation>
    <scope>NUCLEOTIDE SEQUENCE [LARGE SCALE GENOMIC DNA]</scope>
    <source>
        <strain evidence="7">An149</strain>
    </source>
</reference>
<keyword evidence="3" id="KW-0547">Nucleotide-binding</keyword>
<dbReference type="InterPro" id="IPR003439">
    <property type="entry name" value="ABC_transporter-like_ATP-bd"/>
</dbReference>
<protein>
    <submittedName>
        <fullName evidence="6">ABC transporter ATP-binding protein</fullName>
    </submittedName>
</protein>
<dbReference type="PANTHER" id="PTHR42711">
    <property type="entry name" value="ABC TRANSPORTER ATP-BINDING PROTEIN"/>
    <property type="match status" value="1"/>
</dbReference>
<evidence type="ECO:0000256" key="3">
    <source>
        <dbReference type="ARBA" id="ARBA00022741"/>
    </source>
</evidence>
<accession>A0A1Y4QGB3</accession>